<dbReference type="Proteomes" id="UP000239485">
    <property type="component" value="Unassembled WGS sequence"/>
</dbReference>
<dbReference type="AlphaFoldDB" id="A0A2S6ITT2"/>
<sequence length="186" mass="20143">MSAAGPSAGGEEVGTIGIAVPVPAPYDAELTRWRSDFGDPLADRIPPHVTLLPPTVLPLAELDVVRAHLRAVAAAAQPFPMHLRGTATFRPVSPVVFVQVARGISECELLEAAVRGGPLHRELAFPYHPHVTVAHDVDEASLDRAERTLRDWEATFTVTGFCLYEHGEDGVWRPREEFTFPLAPGG</sequence>
<dbReference type="SUPFAM" id="SSF55144">
    <property type="entry name" value="LigT-like"/>
    <property type="match status" value="1"/>
</dbReference>
<accession>A0A2S6ITT2</accession>
<dbReference type="EMBL" id="PTJD01000003">
    <property type="protein sequence ID" value="PPK97664.1"/>
    <property type="molecule type" value="Genomic_DNA"/>
</dbReference>
<dbReference type="OrthoDB" id="358773at2"/>
<comment type="caution">
    <text evidence="1">The sequence shown here is derived from an EMBL/GenBank/DDBJ whole genome shotgun (WGS) entry which is preliminary data.</text>
</comment>
<evidence type="ECO:0000313" key="1">
    <source>
        <dbReference type="EMBL" id="PPK97664.1"/>
    </source>
</evidence>
<dbReference type="Pfam" id="PF13563">
    <property type="entry name" value="2_5_RNA_ligase2"/>
    <property type="match status" value="1"/>
</dbReference>
<dbReference type="Gene3D" id="3.90.1140.10">
    <property type="entry name" value="Cyclic phosphodiesterase"/>
    <property type="match status" value="1"/>
</dbReference>
<dbReference type="PANTHER" id="PTHR40037:SF1">
    <property type="entry name" value="PHOSPHOESTERASE SAOUHSC_00951-RELATED"/>
    <property type="match status" value="1"/>
</dbReference>
<keyword evidence="1" id="KW-0436">Ligase</keyword>
<dbReference type="RefSeq" id="WP_104431839.1">
    <property type="nucleotide sequence ID" value="NZ_PTJD01000003.1"/>
</dbReference>
<protein>
    <submittedName>
        <fullName evidence="1">2'-5' RNA ligase</fullName>
    </submittedName>
</protein>
<reference evidence="1 2" key="1">
    <citation type="submission" date="2018-02" db="EMBL/GenBank/DDBJ databases">
        <title>Genomic Encyclopedia of Archaeal and Bacterial Type Strains, Phase II (KMG-II): from individual species to whole genera.</title>
        <authorList>
            <person name="Goeker M."/>
        </authorList>
    </citation>
    <scope>NUCLEOTIDE SEQUENCE [LARGE SCALE GENOMIC DNA]</scope>
    <source>
        <strain evidence="1 2">DSM 22857</strain>
    </source>
</reference>
<organism evidence="1 2">
    <name type="scientific">Kineococcus xinjiangensis</name>
    <dbReference type="NCBI Taxonomy" id="512762"/>
    <lineage>
        <taxon>Bacteria</taxon>
        <taxon>Bacillati</taxon>
        <taxon>Actinomycetota</taxon>
        <taxon>Actinomycetes</taxon>
        <taxon>Kineosporiales</taxon>
        <taxon>Kineosporiaceae</taxon>
        <taxon>Kineococcus</taxon>
    </lineage>
</organism>
<dbReference type="GO" id="GO:0016874">
    <property type="term" value="F:ligase activity"/>
    <property type="evidence" value="ECO:0007669"/>
    <property type="project" value="UniProtKB-KW"/>
</dbReference>
<dbReference type="InterPro" id="IPR050580">
    <property type="entry name" value="2H_phosphoesterase_YjcG-like"/>
</dbReference>
<proteinExistence type="predicted"/>
<evidence type="ECO:0000313" key="2">
    <source>
        <dbReference type="Proteomes" id="UP000239485"/>
    </source>
</evidence>
<keyword evidence="2" id="KW-1185">Reference proteome</keyword>
<dbReference type="PANTHER" id="PTHR40037">
    <property type="entry name" value="PHOSPHOESTERASE YJCG-RELATED"/>
    <property type="match status" value="1"/>
</dbReference>
<name>A0A2S6ITT2_9ACTN</name>
<gene>
    <name evidence="1" type="ORF">CLV92_103199</name>
</gene>
<dbReference type="InterPro" id="IPR009097">
    <property type="entry name" value="Cyclic_Pdiesterase"/>
</dbReference>